<comment type="caution">
    <text evidence="1">The sequence shown here is derived from an EMBL/GenBank/DDBJ whole genome shotgun (WGS) entry which is preliminary data.</text>
</comment>
<organism evidence="1 2">
    <name type="scientific">Necator americanus</name>
    <name type="common">Human hookworm</name>
    <dbReference type="NCBI Taxonomy" id="51031"/>
    <lineage>
        <taxon>Eukaryota</taxon>
        <taxon>Metazoa</taxon>
        <taxon>Ecdysozoa</taxon>
        <taxon>Nematoda</taxon>
        <taxon>Chromadorea</taxon>
        <taxon>Rhabditida</taxon>
        <taxon>Rhabditina</taxon>
        <taxon>Rhabditomorpha</taxon>
        <taxon>Strongyloidea</taxon>
        <taxon>Ancylostomatidae</taxon>
        <taxon>Bunostominae</taxon>
        <taxon>Necator</taxon>
    </lineage>
</organism>
<dbReference type="Proteomes" id="UP001303046">
    <property type="component" value="Unassembled WGS sequence"/>
</dbReference>
<gene>
    <name evidence="1" type="primary">Necator_chrII.g8625</name>
    <name evidence="1" type="ORF">RB195_020830</name>
</gene>
<keyword evidence="2" id="KW-1185">Reference proteome</keyword>
<protein>
    <submittedName>
        <fullName evidence="1">Uncharacterized protein</fullName>
    </submittedName>
</protein>
<evidence type="ECO:0000313" key="1">
    <source>
        <dbReference type="EMBL" id="KAK6738976.1"/>
    </source>
</evidence>
<proteinExistence type="predicted"/>
<accession>A0ABR1CM56</accession>
<evidence type="ECO:0000313" key="2">
    <source>
        <dbReference type="Proteomes" id="UP001303046"/>
    </source>
</evidence>
<dbReference type="EMBL" id="JAVFWL010000002">
    <property type="protein sequence ID" value="KAK6738976.1"/>
    <property type="molecule type" value="Genomic_DNA"/>
</dbReference>
<reference evidence="1 2" key="1">
    <citation type="submission" date="2023-08" db="EMBL/GenBank/DDBJ databases">
        <title>A Necator americanus chromosomal reference genome.</title>
        <authorList>
            <person name="Ilik V."/>
            <person name="Petrzelkova K.J."/>
            <person name="Pardy F."/>
            <person name="Fuh T."/>
            <person name="Niatou-Singa F.S."/>
            <person name="Gouil Q."/>
            <person name="Baker L."/>
            <person name="Ritchie M.E."/>
            <person name="Jex A.R."/>
            <person name="Gazzola D."/>
            <person name="Li H."/>
            <person name="Toshio Fujiwara R."/>
            <person name="Zhan B."/>
            <person name="Aroian R.V."/>
            <person name="Pafco B."/>
            <person name="Schwarz E.M."/>
        </authorList>
    </citation>
    <scope>NUCLEOTIDE SEQUENCE [LARGE SCALE GENOMIC DNA]</scope>
    <source>
        <strain evidence="1 2">Aroian</strain>
        <tissue evidence="1">Whole animal</tissue>
    </source>
</reference>
<name>A0ABR1CM56_NECAM</name>
<sequence length="103" mass="11361">MVETAFSAPKQQSQLIRAKRQWGRPPYGGGFRPPYGGGFWPPYGGGFRPPYGGGFRPPYGGGFRPPYGGGFRPPIDIGQGANRIRSQFHKIKNSYNLISMLDL</sequence>